<evidence type="ECO:0000313" key="1">
    <source>
        <dbReference type="EMBL" id="QGU08298.1"/>
    </source>
</evidence>
<dbReference type="RefSeq" id="WP_156231753.1">
    <property type="nucleotide sequence ID" value="NZ_CP046455.1"/>
</dbReference>
<accession>A0A6B8WPP1</accession>
<organism evidence="1 2">
    <name type="scientific">Corynebacterium occultum</name>
    <dbReference type="NCBI Taxonomy" id="2675219"/>
    <lineage>
        <taxon>Bacteria</taxon>
        <taxon>Bacillati</taxon>
        <taxon>Actinomycetota</taxon>
        <taxon>Actinomycetes</taxon>
        <taxon>Mycobacteriales</taxon>
        <taxon>Corynebacteriaceae</taxon>
        <taxon>Corynebacterium</taxon>
    </lineage>
</organism>
<sequence length="664" mass="73756">MQSVTELLELIRRGTEKPTTVDLQIIRTREPESRFGWVTQPTFFLPLDATGLTVHHSASGVHALRGEVDVVRGSGATRWVFEGREVPALVDVADLQTLGIAGFFLKPAAVIKNMNLNDVDLSLILQGEIAGRGTWVIPSAAHSRLHLEDHPRLIEVDQEHGTLLAVESERERIEAVSVLFPSVMSDPTWEDATVDWKEEWDAQLAALKNPVELPAPEDLPGFLEQLPPQSTDPRRLRIWIGDGSLEGSYPQYKVGESVRLPLAFRRGEPPMPGLETTRRGWIRHLDESHPDPLWPVIFTGDGWSTYSSISKPLVREAELDGWFGYSAWDPESVFNDVKVEGIYGSVGGFTDSRRLWQKLEDTTDAYNEGEISLRDIILDVTLDGATPPPLMPELFRSGTIHAVGEHLWVKAHYLPVLRCWHTGTGTYLGQTFVPVSLRDSFSLSFFDRVVHDEARAWPLTPGAAVTTEIPYWTPAVEPTVSEPVVPEPWEIITRFSEGLYALHALTEEGSRTALARTNLDGELEICLIHTEGFTIGEATRVGERYYLNCWELHVIVGPDFRVESVEHTGMGEAPWSWTADKGVAVNSAGPELVFVDQDSGEEITRWPKPENSGATVQIISPTRFVVAIQPFNAEPWNPPETTGVAVFDAGSWSAVELESAPPEI</sequence>
<dbReference type="KEGG" id="cok:COCCU_11990"/>
<reference evidence="1 2" key="1">
    <citation type="submission" date="2019-11" db="EMBL/GenBank/DDBJ databases">
        <title>Complete genome sequence of Corynebacterium kalinowskii 1959, a novel Corynebacterium species isolated from soil of a small paddock in Vilsendorf, Germany.</title>
        <authorList>
            <person name="Schaffert L."/>
            <person name="Ruwe M."/>
            <person name="Milse J."/>
            <person name="Hanuschka K."/>
            <person name="Ortseifen V."/>
            <person name="Droste J."/>
            <person name="Brandt D."/>
            <person name="Schlueter L."/>
            <person name="Kutter Y."/>
            <person name="Vinke S."/>
            <person name="Viehoefer P."/>
            <person name="Jacob L."/>
            <person name="Luebke N.-C."/>
            <person name="Schulte-Berndt E."/>
            <person name="Hain C."/>
            <person name="Linder M."/>
            <person name="Schmidt P."/>
            <person name="Wollenschlaeger L."/>
            <person name="Luttermann T."/>
            <person name="Thieme E."/>
            <person name="Hassa J."/>
            <person name="Haak M."/>
            <person name="Wittchen M."/>
            <person name="Mentz A."/>
            <person name="Persicke M."/>
            <person name="Busche T."/>
            <person name="Ruckert C."/>
        </authorList>
    </citation>
    <scope>NUCLEOTIDE SEQUENCE [LARGE SCALE GENOMIC DNA]</scope>
    <source>
        <strain evidence="1 2">2039</strain>
    </source>
</reference>
<keyword evidence="2" id="KW-1185">Reference proteome</keyword>
<name>A0A6B8WPP1_9CORY</name>
<proteinExistence type="predicted"/>
<protein>
    <submittedName>
        <fullName evidence="1">Uncharacterized protein</fullName>
    </submittedName>
</protein>
<dbReference type="AlphaFoldDB" id="A0A6B8WPP1"/>
<gene>
    <name evidence="1" type="ORF">COCCU_11990</name>
</gene>
<evidence type="ECO:0000313" key="2">
    <source>
        <dbReference type="Proteomes" id="UP000424462"/>
    </source>
</evidence>
<dbReference type="EMBL" id="CP046455">
    <property type="protein sequence ID" value="QGU08298.1"/>
    <property type="molecule type" value="Genomic_DNA"/>
</dbReference>
<dbReference type="Proteomes" id="UP000424462">
    <property type="component" value="Chromosome"/>
</dbReference>